<reference evidence="1 2" key="1">
    <citation type="submission" date="2016-03" db="EMBL/GenBank/DDBJ databases">
        <title>Whole genome sequencing of Grifola frondosa 9006-11.</title>
        <authorList>
            <person name="Min B."/>
            <person name="Park H."/>
            <person name="Kim J.-G."/>
            <person name="Cho H."/>
            <person name="Oh Y.-L."/>
            <person name="Kong W.-S."/>
            <person name="Choi I.-G."/>
        </authorList>
    </citation>
    <scope>NUCLEOTIDE SEQUENCE [LARGE SCALE GENOMIC DNA]</scope>
    <source>
        <strain evidence="1 2">9006-11</strain>
    </source>
</reference>
<dbReference type="SUPFAM" id="SSF52151">
    <property type="entry name" value="FabD/lysophospholipase-like"/>
    <property type="match status" value="1"/>
</dbReference>
<gene>
    <name evidence="1" type="ORF">A0H81_08908</name>
</gene>
<dbReference type="InterPro" id="IPR001227">
    <property type="entry name" value="Ac_transferase_dom_sf"/>
</dbReference>
<keyword evidence="2" id="KW-1185">Reference proteome</keyword>
<dbReference type="GO" id="GO:0016740">
    <property type="term" value="F:transferase activity"/>
    <property type="evidence" value="ECO:0007669"/>
    <property type="project" value="InterPro"/>
</dbReference>
<dbReference type="InterPro" id="IPR016035">
    <property type="entry name" value="Acyl_Trfase/lysoPLipase"/>
</dbReference>
<accession>A0A1C7M7Y5</accession>
<evidence type="ECO:0000313" key="1">
    <source>
        <dbReference type="EMBL" id="OBZ71154.1"/>
    </source>
</evidence>
<name>A0A1C7M7Y5_GRIFR</name>
<evidence type="ECO:0000313" key="2">
    <source>
        <dbReference type="Proteomes" id="UP000092993"/>
    </source>
</evidence>
<sequence>MYARRDAGMADDQVVPAALAALIEGAPHDALTLTDVAYSSAARRKLFWHCVVVTGCSTMEPLGNLHNAQIAEVMPQKGREQGKALFVFSGQGGQYVGMAAELGGEVDVRARRRFRHSRLFQIMVFVLEHALASLCGA</sequence>
<comment type="caution">
    <text evidence="1">The sequence shown here is derived from an EMBL/GenBank/DDBJ whole genome shotgun (WGS) entry which is preliminary data.</text>
</comment>
<organism evidence="1 2">
    <name type="scientific">Grifola frondosa</name>
    <name type="common">Maitake</name>
    <name type="synonym">Polyporus frondosus</name>
    <dbReference type="NCBI Taxonomy" id="5627"/>
    <lineage>
        <taxon>Eukaryota</taxon>
        <taxon>Fungi</taxon>
        <taxon>Dikarya</taxon>
        <taxon>Basidiomycota</taxon>
        <taxon>Agaricomycotina</taxon>
        <taxon>Agaricomycetes</taxon>
        <taxon>Polyporales</taxon>
        <taxon>Grifolaceae</taxon>
        <taxon>Grifola</taxon>
    </lineage>
</organism>
<dbReference type="OrthoDB" id="329835at2759"/>
<dbReference type="EMBL" id="LUGG01000011">
    <property type="protein sequence ID" value="OBZ71154.1"/>
    <property type="molecule type" value="Genomic_DNA"/>
</dbReference>
<proteinExistence type="predicted"/>
<dbReference type="Gene3D" id="3.40.366.10">
    <property type="entry name" value="Malonyl-Coenzyme A Acyl Carrier Protein, domain 2"/>
    <property type="match status" value="1"/>
</dbReference>
<dbReference type="STRING" id="5627.A0A1C7M7Y5"/>
<protein>
    <recommendedName>
        <fullName evidence="3">Malonyl-CoA:ACP transacylase (MAT) domain-containing protein</fullName>
    </recommendedName>
</protein>
<dbReference type="Gene3D" id="3.30.70.3290">
    <property type="match status" value="1"/>
</dbReference>
<dbReference type="AlphaFoldDB" id="A0A1C7M7Y5"/>
<evidence type="ECO:0008006" key="3">
    <source>
        <dbReference type="Google" id="ProtNLM"/>
    </source>
</evidence>
<dbReference type="Proteomes" id="UP000092993">
    <property type="component" value="Unassembled WGS sequence"/>
</dbReference>